<evidence type="ECO:0000259" key="1">
    <source>
        <dbReference type="Pfam" id="PF18994"/>
    </source>
</evidence>
<proteinExistence type="predicted"/>
<dbReference type="Proteomes" id="UP001231941">
    <property type="component" value="Unassembled WGS sequence"/>
</dbReference>
<organism evidence="2 3">
    <name type="scientific">Chengkuizengella axinellae</name>
    <dbReference type="NCBI Taxonomy" id="3064388"/>
    <lineage>
        <taxon>Bacteria</taxon>
        <taxon>Bacillati</taxon>
        <taxon>Bacillota</taxon>
        <taxon>Bacilli</taxon>
        <taxon>Bacillales</taxon>
        <taxon>Paenibacillaceae</taxon>
        <taxon>Chengkuizengella</taxon>
    </lineage>
</organism>
<dbReference type="InterPro" id="IPR044051">
    <property type="entry name" value="Prophage_tail_N"/>
</dbReference>
<comment type="caution">
    <text evidence="2">The sequence shown here is derived from an EMBL/GenBank/DDBJ whole genome shotgun (WGS) entry which is preliminary data.</text>
</comment>
<feature type="domain" description="Prophage endopeptidase tail N-terminal" evidence="1">
    <location>
        <begin position="7"/>
        <end position="80"/>
    </location>
</feature>
<accession>A0ABT9J0B4</accession>
<protein>
    <recommendedName>
        <fullName evidence="1">Prophage endopeptidase tail N-terminal domain-containing protein</fullName>
    </recommendedName>
</protein>
<dbReference type="RefSeq" id="WP_305991936.1">
    <property type="nucleotide sequence ID" value="NZ_JAVAMP010000003.1"/>
</dbReference>
<keyword evidence="3" id="KW-1185">Reference proteome</keyword>
<evidence type="ECO:0000313" key="3">
    <source>
        <dbReference type="Proteomes" id="UP001231941"/>
    </source>
</evidence>
<sequence length="176" mass="20362">MLNSPKQTGNTIRILTKAINVEVRERLNQEVLLSFEIPVDDETNHLEHEGYIICENKKYVIKSIEPSSNQSTRYQVQCTHVYIEMLDEYIDRTIELIPGTCQEAAEEILHDSEFILSHVDVQGEKDIEISEMSVLKALQNVREKWDCDLWFSNRNVYLGKKGISKGVDIRYGVLTM</sequence>
<dbReference type="Pfam" id="PF18994">
    <property type="entry name" value="Prophage_tailD1"/>
    <property type="match status" value="1"/>
</dbReference>
<name>A0ABT9J0B4_9BACL</name>
<dbReference type="EMBL" id="JAVAMP010000003">
    <property type="protein sequence ID" value="MDP5274454.1"/>
    <property type="molecule type" value="Genomic_DNA"/>
</dbReference>
<evidence type="ECO:0000313" key="2">
    <source>
        <dbReference type="EMBL" id="MDP5274454.1"/>
    </source>
</evidence>
<gene>
    <name evidence="2" type="ORF">Q5Y73_10065</name>
</gene>
<reference evidence="2 3" key="1">
    <citation type="submission" date="2023-08" db="EMBL/GenBank/DDBJ databases">
        <authorList>
            <person name="Park J.-S."/>
        </authorList>
    </citation>
    <scope>NUCLEOTIDE SEQUENCE [LARGE SCALE GENOMIC DNA]</scope>
    <source>
        <strain evidence="2 3">2205SS18-9</strain>
    </source>
</reference>